<dbReference type="PANTHER" id="PTHR43027">
    <property type="entry name" value="DOXORUBICIN RESISTANCE ABC TRANSPORTER PERMEASE PROTEIN DRRC-RELATED"/>
    <property type="match status" value="1"/>
</dbReference>
<comment type="similarity">
    <text evidence="5">Belongs to the ABC-2 integral membrane protein family.</text>
</comment>
<evidence type="ECO:0000313" key="7">
    <source>
        <dbReference type="EMBL" id="MDT8898905.1"/>
    </source>
</evidence>
<dbReference type="InterPro" id="IPR052902">
    <property type="entry name" value="ABC-2_transporter"/>
</dbReference>
<evidence type="ECO:0000256" key="3">
    <source>
        <dbReference type="ARBA" id="ARBA00022989"/>
    </source>
</evidence>
<feature type="transmembrane region" description="Helical" evidence="5">
    <location>
        <begin position="68"/>
        <end position="90"/>
    </location>
</feature>
<name>A0ABU3NPX9_9CHLR</name>
<keyword evidence="3 5" id="KW-1133">Transmembrane helix</keyword>
<evidence type="ECO:0000256" key="1">
    <source>
        <dbReference type="ARBA" id="ARBA00004141"/>
    </source>
</evidence>
<comment type="subcellular location">
    <subcellularLocation>
        <location evidence="5">Cell membrane</location>
        <topology evidence="5">Multi-pass membrane protein</topology>
    </subcellularLocation>
    <subcellularLocation>
        <location evidence="1">Membrane</location>
        <topology evidence="1">Multi-pass membrane protein</topology>
    </subcellularLocation>
</comment>
<evidence type="ECO:0000259" key="6">
    <source>
        <dbReference type="PROSITE" id="PS51012"/>
    </source>
</evidence>
<evidence type="ECO:0000313" key="8">
    <source>
        <dbReference type="Proteomes" id="UP001254165"/>
    </source>
</evidence>
<dbReference type="RefSeq" id="WP_315625576.1">
    <property type="nucleotide sequence ID" value="NZ_JAUHMF010000002.1"/>
</dbReference>
<keyword evidence="2 5" id="KW-0812">Transmembrane</keyword>
<keyword evidence="5" id="KW-0813">Transport</keyword>
<feature type="domain" description="ABC transmembrane type-2" evidence="6">
    <location>
        <begin position="39"/>
        <end position="268"/>
    </location>
</feature>
<feature type="transmembrane region" description="Helical" evidence="5">
    <location>
        <begin position="128"/>
        <end position="148"/>
    </location>
</feature>
<evidence type="ECO:0000256" key="5">
    <source>
        <dbReference type="RuleBase" id="RU361157"/>
    </source>
</evidence>
<feature type="transmembrane region" description="Helical" evidence="5">
    <location>
        <begin position="102"/>
        <end position="122"/>
    </location>
</feature>
<keyword evidence="5" id="KW-1003">Cell membrane</keyword>
<reference evidence="7 8" key="1">
    <citation type="submission" date="2023-07" db="EMBL/GenBank/DDBJ databases">
        <title>Novel species of Thermanaerothrix with wide hydrolytic capabilities.</title>
        <authorList>
            <person name="Zayulina K.S."/>
            <person name="Podosokorskaya O.A."/>
            <person name="Elcheninov A.G."/>
        </authorList>
    </citation>
    <scope>NUCLEOTIDE SEQUENCE [LARGE SCALE GENOMIC DNA]</scope>
    <source>
        <strain evidence="7 8">4228-RoL</strain>
    </source>
</reference>
<feature type="transmembrane region" description="Helical" evidence="5">
    <location>
        <begin position="238"/>
        <end position="265"/>
    </location>
</feature>
<keyword evidence="4 5" id="KW-0472">Membrane</keyword>
<dbReference type="PIRSF" id="PIRSF006648">
    <property type="entry name" value="DrrB"/>
    <property type="match status" value="1"/>
</dbReference>
<organism evidence="7 8">
    <name type="scientific">Thermanaerothrix solaris</name>
    <dbReference type="NCBI Taxonomy" id="3058434"/>
    <lineage>
        <taxon>Bacteria</taxon>
        <taxon>Bacillati</taxon>
        <taxon>Chloroflexota</taxon>
        <taxon>Anaerolineae</taxon>
        <taxon>Anaerolineales</taxon>
        <taxon>Anaerolineaceae</taxon>
        <taxon>Thermanaerothrix</taxon>
    </lineage>
</organism>
<dbReference type="PRINTS" id="PR00164">
    <property type="entry name" value="ABC2TRNSPORT"/>
</dbReference>
<keyword evidence="8" id="KW-1185">Reference proteome</keyword>
<dbReference type="PANTHER" id="PTHR43027:SF1">
    <property type="entry name" value="DOXORUBICIN RESISTANCE ABC TRANSPORTER PERMEASE PROTEIN DRRC-RELATED"/>
    <property type="match status" value="1"/>
</dbReference>
<evidence type="ECO:0000256" key="4">
    <source>
        <dbReference type="ARBA" id="ARBA00023136"/>
    </source>
</evidence>
<dbReference type="EMBL" id="JAUHMF010000002">
    <property type="protein sequence ID" value="MDT8898905.1"/>
    <property type="molecule type" value="Genomic_DNA"/>
</dbReference>
<protein>
    <recommendedName>
        <fullName evidence="5">Transport permease protein</fullName>
    </recommendedName>
</protein>
<gene>
    <name evidence="7" type="ORF">QYE77_11585</name>
</gene>
<sequence>MSAVTVTTPIRKNSGWRLFLQTVIGRAYPRVIGQQREKSWLIFEVLLPLINVAAYVYVYRAIGAPEDYVGFVVIGGAMIAFWMNVLWSMSSQLYWEKEQGNLALYIIAPTSLMAILLGMAIGGMIATLLRAGAIIALGTLLFNVHYVIINPWQLLAVFALTMIALYGLGMMTASVFLLFSREAWHYVNLAMEPVYLLSGFYFPLKNLGFWVALGASVIPLSLGLDAMRQLAFRSGPSLGFLSVPLEIAILAVLSVIFLIAARWLLATLERLAREEARLTENRR</sequence>
<dbReference type="Pfam" id="PF01061">
    <property type="entry name" value="ABC2_membrane"/>
    <property type="match status" value="1"/>
</dbReference>
<dbReference type="Proteomes" id="UP001254165">
    <property type="component" value="Unassembled WGS sequence"/>
</dbReference>
<accession>A0ABU3NPX9</accession>
<dbReference type="InterPro" id="IPR047817">
    <property type="entry name" value="ABC2_TM_bact-type"/>
</dbReference>
<evidence type="ECO:0000256" key="2">
    <source>
        <dbReference type="ARBA" id="ARBA00022692"/>
    </source>
</evidence>
<proteinExistence type="inferred from homology"/>
<feature type="transmembrane region" description="Helical" evidence="5">
    <location>
        <begin position="40"/>
        <end position="62"/>
    </location>
</feature>
<comment type="caution">
    <text evidence="7">The sequence shown here is derived from an EMBL/GenBank/DDBJ whole genome shotgun (WGS) entry which is preliminary data.</text>
</comment>
<dbReference type="InterPro" id="IPR013525">
    <property type="entry name" value="ABC2_TM"/>
</dbReference>
<dbReference type="PROSITE" id="PS51012">
    <property type="entry name" value="ABC_TM2"/>
    <property type="match status" value="1"/>
</dbReference>
<dbReference type="InterPro" id="IPR000412">
    <property type="entry name" value="ABC_2_transport"/>
</dbReference>
<feature type="transmembrane region" description="Helical" evidence="5">
    <location>
        <begin position="207"/>
        <end position="226"/>
    </location>
</feature>
<feature type="transmembrane region" description="Helical" evidence="5">
    <location>
        <begin position="155"/>
        <end position="179"/>
    </location>
</feature>